<dbReference type="EMBL" id="BMAU01021068">
    <property type="protein sequence ID" value="GFX89155.1"/>
    <property type="molecule type" value="Genomic_DNA"/>
</dbReference>
<comment type="caution">
    <text evidence="1">The sequence shown here is derived from an EMBL/GenBank/DDBJ whole genome shotgun (WGS) entry which is preliminary data.</text>
</comment>
<dbReference type="Proteomes" id="UP000887159">
    <property type="component" value="Unassembled WGS sequence"/>
</dbReference>
<evidence type="ECO:0000313" key="2">
    <source>
        <dbReference type="Proteomes" id="UP000887159"/>
    </source>
</evidence>
<sequence length="166" mass="18438">MVNPFWVSVRNNISKGWNTTENDVSKNQSSADSAIRLPNTSILNSNSGDITEYFLKLLTSHYSTDPVKWLVTLTTTDYVESGFESWRRNLCCKCIVLLWYGTALNTHQAAVISGGWSKGDGRPLTIPSVLEMWVELSPKSPVVLKATAKGMCTFSSFPQGILWNSI</sequence>
<protein>
    <submittedName>
        <fullName evidence="1">Uncharacterized protein</fullName>
    </submittedName>
</protein>
<name>A0A8X6R7X0_TRICX</name>
<accession>A0A8X6R7X0</accession>
<keyword evidence="2" id="KW-1185">Reference proteome</keyword>
<evidence type="ECO:0000313" key="1">
    <source>
        <dbReference type="EMBL" id="GFX89155.1"/>
    </source>
</evidence>
<gene>
    <name evidence="1" type="ORF">TNCV_20511</name>
</gene>
<reference evidence="1" key="1">
    <citation type="submission" date="2020-08" db="EMBL/GenBank/DDBJ databases">
        <title>Multicomponent nature underlies the extraordinary mechanical properties of spider dragline silk.</title>
        <authorList>
            <person name="Kono N."/>
            <person name="Nakamura H."/>
            <person name="Mori M."/>
            <person name="Yoshida Y."/>
            <person name="Ohtoshi R."/>
            <person name="Malay A.D."/>
            <person name="Moran D.A.P."/>
            <person name="Tomita M."/>
            <person name="Numata K."/>
            <person name="Arakawa K."/>
        </authorList>
    </citation>
    <scope>NUCLEOTIDE SEQUENCE</scope>
</reference>
<proteinExistence type="predicted"/>
<organism evidence="1 2">
    <name type="scientific">Trichonephila clavipes</name>
    <name type="common">Golden silk orbweaver</name>
    <name type="synonym">Nephila clavipes</name>
    <dbReference type="NCBI Taxonomy" id="2585209"/>
    <lineage>
        <taxon>Eukaryota</taxon>
        <taxon>Metazoa</taxon>
        <taxon>Ecdysozoa</taxon>
        <taxon>Arthropoda</taxon>
        <taxon>Chelicerata</taxon>
        <taxon>Arachnida</taxon>
        <taxon>Araneae</taxon>
        <taxon>Araneomorphae</taxon>
        <taxon>Entelegynae</taxon>
        <taxon>Araneoidea</taxon>
        <taxon>Nephilidae</taxon>
        <taxon>Trichonephila</taxon>
    </lineage>
</organism>
<dbReference type="AlphaFoldDB" id="A0A8X6R7X0"/>